<dbReference type="InterPro" id="IPR044922">
    <property type="entry name" value="DUF2063_N_sf"/>
</dbReference>
<dbReference type="EMBL" id="FCON02000019">
    <property type="protein sequence ID" value="SAL47578.1"/>
    <property type="molecule type" value="Genomic_DNA"/>
</dbReference>
<dbReference type="AlphaFoldDB" id="A0A158HT98"/>
<protein>
    <recommendedName>
        <fullName evidence="1">Putative DNA-binding domain-containing protein</fullName>
    </recommendedName>
</protein>
<dbReference type="OrthoDB" id="4146344at2"/>
<sequence length="255" mass="27626">MTSELESCQRTFDLALRDAKLEPALAERLSTPESDAVRRIGLYRGNLRARWRAALANAYPVLSALVGDAYFDTLAHAYAREHPSQSGDLNGFGASMPGFIEACEPDSQYRYFADVARLEWSLHVAYFAADVIPFTPQQWRDIGSAALLNAPLIVHPACAAIASQYAITDIWQAHQSGGGFPECVDIPAWTLVVRPLWKPTIVAHSASAHAAFVSLQQGQTLDEALDAACEIDPGFDIAAQLQTWIATSAIIGAAI</sequence>
<dbReference type="RefSeq" id="WP_087644475.1">
    <property type="nucleotide sequence ID" value="NZ_FCON02000019.1"/>
</dbReference>
<comment type="caution">
    <text evidence="2">The sequence shown here is derived from an EMBL/GenBank/DDBJ whole genome shotgun (WGS) entry which is preliminary data.</text>
</comment>
<name>A0A158HT98_9BURK</name>
<accession>A0A158HT98</accession>
<evidence type="ECO:0000259" key="1">
    <source>
        <dbReference type="Pfam" id="PF09836"/>
    </source>
</evidence>
<dbReference type="Pfam" id="PF09836">
    <property type="entry name" value="DUF2063"/>
    <property type="match status" value="1"/>
</dbReference>
<reference evidence="2" key="1">
    <citation type="submission" date="2016-01" db="EMBL/GenBank/DDBJ databases">
        <authorList>
            <person name="Peeters C."/>
        </authorList>
    </citation>
    <scope>NUCLEOTIDE SEQUENCE [LARGE SCALE GENOMIC DNA]</scope>
    <source>
        <strain evidence="2">LMG 22940</strain>
    </source>
</reference>
<dbReference type="Proteomes" id="UP000054770">
    <property type="component" value="Unassembled WGS sequence"/>
</dbReference>
<dbReference type="InterPro" id="IPR018640">
    <property type="entry name" value="DUF2063"/>
</dbReference>
<proteinExistence type="predicted"/>
<gene>
    <name evidence="2" type="ORF">AWB68_02312</name>
</gene>
<organism evidence="2 3">
    <name type="scientific">Caballeronia choica</name>
    <dbReference type="NCBI Taxonomy" id="326476"/>
    <lineage>
        <taxon>Bacteria</taxon>
        <taxon>Pseudomonadati</taxon>
        <taxon>Pseudomonadota</taxon>
        <taxon>Betaproteobacteria</taxon>
        <taxon>Burkholderiales</taxon>
        <taxon>Burkholderiaceae</taxon>
        <taxon>Caballeronia</taxon>
    </lineage>
</organism>
<keyword evidence="3" id="KW-1185">Reference proteome</keyword>
<feature type="domain" description="Putative DNA-binding" evidence="1">
    <location>
        <begin position="9"/>
        <end position="100"/>
    </location>
</feature>
<dbReference type="Gene3D" id="1.10.150.690">
    <property type="entry name" value="DUF2063"/>
    <property type="match status" value="1"/>
</dbReference>
<evidence type="ECO:0000313" key="3">
    <source>
        <dbReference type="Proteomes" id="UP000054770"/>
    </source>
</evidence>
<evidence type="ECO:0000313" key="2">
    <source>
        <dbReference type="EMBL" id="SAL47578.1"/>
    </source>
</evidence>